<dbReference type="RefSeq" id="WP_257467467.1">
    <property type="nucleotide sequence ID" value="NZ_CP026095.1"/>
</dbReference>
<organism evidence="1 2">
    <name type="scientific">Peribacillus asahii</name>
    <dbReference type="NCBI Taxonomy" id="228899"/>
    <lineage>
        <taxon>Bacteria</taxon>
        <taxon>Bacillati</taxon>
        <taxon>Bacillota</taxon>
        <taxon>Bacilli</taxon>
        <taxon>Bacillales</taxon>
        <taxon>Bacillaceae</taxon>
        <taxon>Peribacillus</taxon>
    </lineage>
</organism>
<evidence type="ECO:0000313" key="1">
    <source>
        <dbReference type="EMBL" id="AZV45021.1"/>
    </source>
</evidence>
<dbReference type="InterPro" id="IPR010982">
    <property type="entry name" value="Lambda_DNA-bd_dom_sf"/>
</dbReference>
<evidence type="ECO:0000313" key="2">
    <source>
        <dbReference type="Proteomes" id="UP000283095"/>
    </source>
</evidence>
<name>A0A3T0KXI4_9BACI</name>
<dbReference type="Gene3D" id="1.10.260.40">
    <property type="entry name" value="lambda repressor-like DNA-binding domains"/>
    <property type="match status" value="1"/>
</dbReference>
<protein>
    <submittedName>
        <fullName evidence="1">Transcriptional regulator, Xre family</fullName>
    </submittedName>
</protein>
<dbReference type="AlphaFoldDB" id="A0A3T0KXI4"/>
<sequence>MIPDTETMLRLCTVLDLPASEILEKEYHSNKKTTLDNEIAMLIEEIGMEKALFLLRSFKEASEADVLKMLNVFKN</sequence>
<dbReference type="KEGG" id="pasa:BAOM_4441"/>
<reference evidence="1 2" key="1">
    <citation type="submission" date="2018-01" db="EMBL/GenBank/DDBJ databases">
        <title>Bacillus asahii Genome sequencing and assembly.</title>
        <authorList>
            <person name="Jiang H."/>
            <person name="Feng Y."/>
            <person name="Zhao F."/>
            <person name="Lin X."/>
        </authorList>
    </citation>
    <scope>NUCLEOTIDE SEQUENCE [LARGE SCALE GENOMIC DNA]</scope>
    <source>
        <strain evidence="1 2">OM18</strain>
    </source>
</reference>
<proteinExistence type="predicted"/>
<dbReference type="Proteomes" id="UP000283095">
    <property type="component" value="Chromosome"/>
</dbReference>
<gene>
    <name evidence="1" type="ORF">BAOM_4441</name>
</gene>
<dbReference type="EMBL" id="CP026095">
    <property type="protein sequence ID" value="AZV45021.1"/>
    <property type="molecule type" value="Genomic_DNA"/>
</dbReference>
<dbReference type="GO" id="GO:0003677">
    <property type="term" value="F:DNA binding"/>
    <property type="evidence" value="ECO:0007669"/>
    <property type="project" value="InterPro"/>
</dbReference>
<accession>A0A3T0KXI4</accession>